<evidence type="ECO:0000256" key="2">
    <source>
        <dbReference type="ARBA" id="ARBA00022723"/>
    </source>
</evidence>
<feature type="domain" description="FAD/NAD(P)-binding" evidence="6">
    <location>
        <begin position="5"/>
        <end position="331"/>
    </location>
</feature>
<name>A0A1T4QRR6_9FIRM</name>
<dbReference type="Pfam" id="PF07992">
    <property type="entry name" value="Pyr_redox_2"/>
    <property type="match status" value="1"/>
</dbReference>
<dbReference type="GO" id="GO:0016491">
    <property type="term" value="F:oxidoreductase activity"/>
    <property type="evidence" value="ECO:0007669"/>
    <property type="project" value="UniProtKB-KW"/>
</dbReference>
<keyword evidence="2" id="KW-0479">Metal-binding</keyword>
<dbReference type="PANTHER" id="PTHR43498">
    <property type="entry name" value="FERREDOXIN:COB-COM HETERODISULFIDE REDUCTASE SUBUNIT A"/>
    <property type="match status" value="1"/>
</dbReference>
<keyword evidence="5" id="KW-0411">Iron-sulfur</keyword>
<evidence type="ECO:0000256" key="1">
    <source>
        <dbReference type="ARBA" id="ARBA00022485"/>
    </source>
</evidence>
<keyword evidence="4" id="KW-0408">Iron</keyword>
<keyword evidence="3" id="KW-0560">Oxidoreductase</keyword>
<organism evidence="7 8">
    <name type="scientific">Carboxydocella sporoproducens DSM 16521</name>
    <dbReference type="NCBI Taxonomy" id="1121270"/>
    <lineage>
        <taxon>Bacteria</taxon>
        <taxon>Bacillati</taxon>
        <taxon>Bacillota</taxon>
        <taxon>Clostridia</taxon>
        <taxon>Eubacteriales</taxon>
        <taxon>Clostridiales Family XVI. Incertae Sedis</taxon>
        <taxon>Carboxydocella</taxon>
    </lineage>
</organism>
<accession>A0A1T4QRR6</accession>
<evidence type="ECO:0000256" key="4">
    <source>
        <dbReference type="ARBA" id="ARBA00023004"/>
    </source>
</evidence>
<dbReference type="PANTHER" id="PTHR43498:SF1">
    <property type="entry name" value="COB--COM HETERODISULFIDE REDUCTASE IRON-SULFUR SUBUNIT A"/>
    <property type="match status" value="1"/>
</dbReference>
<dbReference type="SUPFAM" id="SSF51905">
    <property type="entry name" value="FAD/NAD(P)-binding domain"/>
    <property type="match status" value="1"/>
</dbReference>
<sequence>MSNNNLLVIGSGIAGLTAAQAAAKNGFTVHLVEKDGVLGGKAATYACKATNNCAKCSACLVLQVRAAVEAEEGIKVYLHSRVSRCGGQPGNYQVQLKTPAGEVEIQVAGIIVAAGFSPLAPEKRGELGLGWQRGVISALELEQALAREGKFVKAYPGVQKIGFVQCVGSRDLALGNEYCSQVCCMYALRLARKIKHELPDSEIAVFYMDIQTFGRSFDKYLKEIEEVAQIKLVRGIPAKVFSFPYEKVTVRYTDSLSGRVESEQFDLLVLSTAITPENELTELAQTLGIEQNRFGFLANLEPGNYQSSKKGIYVCGTCQGPKSISDSIAQARAVVGQLLTDQATR</sequence>
<dbReference type="GO" id="GO:0046872">
    <property type="term" value="F:metal ion binding"/>
    <property type="evidence" value="ECO:0007669"/>
    <property type="project" value="UniProtKB-KW"/>
</dbReference>
<dbReference type="InterPro" id="IPR036188">
    <property type="entry name" value="FAD/NAD-bd_sf"/>
</dbReference>
<dbReference type="RefSeq" id="WP_078665817.1">
    <property type="nucleotide sequence ID" value="NZ_FUXM01000021.1"/>
</dbReference>
<dbReference type="Gene3D" id="3.50.50.60">
    <property type="entry name" value="FAD/NAD(P)-binding domain"/>
    <property type="match status" value="2"/>
</dbReference>
<evidence type="ECO:0000256" key="5">
    <source>
        <dbReference type="ARBA" id="ARBA00023014"/>
    </source>
</evidence>
<keyword evidence="1" id="KW-0004">4Fe-4S</keyword>
<dbReference type="EMBL" id="FUXM01000021">
    <property type="protein sequence ID" value="SKA06463.1"/>
    <property type="molecule type" value="Genomic_DNA"/>
</dbReference>
<protein>
    <submittedName>
        <fullName evidence="7">Heterodisulfide reductase subunit A</fullName>
    </submittedName>
</protein>
<dbReference type="Proteomes" id="UP000189933">
    <property type="component" value="Unassembled WGS sequence"/>
</dbReference>
<evidence type="ECO:0000313" key="8">
    <source>
        <dbReference type="Proteomes" id="UP000189933"/>
    </source>
</evidence>
<keyword evidence="8" id="KW-1185">Reference proteome</keyword>
<evidence type="ECO:0000259" key="6">
    <source>
        <dbReference type="Pfam" id="PF07992"/>
    </source>
</evidence>
<proteinExistence type="predicted"/>
<dbReference type="InterPro" id="IPR023753">
    <property type="entry name" value="FAD/NAD-binding_dom"/>
</dbReference>
<dbReference type="OrthoDB" id="10014at2"/>
<dbReference type="GO" id="GO:0051539">
    <property type="term" value="F:4 iron, 4 sulfur cluster binding"/>
    <property type="evidence" value="ECO:0007669"/>
    <property type="project" value="UniProtKB-KW"/>
</dbReference>
<evidence type="ECO:0000256" key="3">
    <source>
        <dbReference type="ARBA" id="ARBA00023002"/>
    </source>
</evidence>
<dbReference type="InterPro" id="IPR039650">
    <property type="entry name" value="HdrA-like"/>
</dbReference>
<reference evidence="8" key="1">
    <citation type="submission" date="2017-02" db="EMBL/GenBank/DDBJ databases">
        <authorList>
            <person name="Varghese N."/>
            <person name="Submissions S."/>
        </authorList>
    </citation>
    <scope>NUCLEOTIDE SEQUENCE [LARGE SCALE GENOMIC DNA]</scope>
    <source>
        <strain evidence="8">DSM 16521</strain>
    </source>
</reference>
<gene>
    <name evidence="7" type="ORF">SAMN02745885_01775</name>
</gene>
<dbReference type="AlphaFoldDB" id="A0A1T4QRR6"/>
<evidence type="ECO:0000313" key="7">
    <source>
        <dbReference type="EMBL" id="SKA06463.1"/>
    </source>
</evidence>